<feature type="non-terminal residue" evidence="6">
    <location>
        <position position="1"/>
    </location>
</feature>
<dbReference type="AlphaFoldDB" id="X0S3B1"/>
<evidence type="ECO:0000256" key="1">
    <source>
        <dbReference type="ARBA" id="ARBA00004141"/>
    </source>
</evidence>
<feature type="transmembrane region" description="Helical" evidence="5">
    <location>
        <begin position="213"/>
        <end position="234"/>
    </location>
</feature>
<feature type="transmembrane region" description="Helical" evidence="5">
    <location>
        <begin position="173"/>
        <end position="206"/>
    </location>
</feature>
<evidence type="ECO:0008006" key="7">
    <source>
        <dbReference type="Google" id="ProtNLM"/>
    </source>
</evidence>
<dbReference type="EMBL" id="BARS01000317">
    <property type="protein sequence ID" value="GAF75499.1"/>
    <property type="molecule type" value="Genomic_DNA"/>
</dbReference>
<dbReference type="PANTHER" id="PTHR43701:SF2">
    <property type="entry name" value="MEMBRANE TRANSPORTER PROTEIN YJNA-RELATED"/>
    <property type="match status" value="1"/>
</dbReference>
<proteinExistence type="predicted"/>
<dbReference type="InterPro" id="IPR051598">
    <property type="entry name" value="TSUP/Inactive_protease-like"/>
</dbReference>
<feature type="transmembrane region" description="Helical" evidence="5">
    <location>
        <begin position="107"/>
        <end position="131"/>
    </location>
</feature>
<evidence type="ECO:0000256" key="2">
    <source>
        <dbReference type="ARBA" id="ARBA00022692"/>
    </source>
</evidence>
<evidence type="ECO:0000313" key="6">
    <source>
        <dbReference type="EMBL" id="GAF75499.1"/>
    </source>
</evidence>
<protein>
    <recommendedName>
        <fullName evidence="7">Membrane transporter protein</fullName>
    </recommendedName>
</protein>
<reference evidence="6" key="1">
    <citation type="journal article" date="2014" name="Front. Microbiol.">
        <title>High frequency of phylogenetically diverse reductive dehalogenase-homologous genes in deep subseafloor sedimentary metagenomes.</title>
        <authorList>
            <person name="Kawai M."/>
            <person name="Futagami T."/>
            <person name="Toyoda A."/>
            <person name="Takaki Y."/>
            <person name="Nishi S."/>
            <person name="Hori S."/>
            <person name="Arai W."/>
            <person name="Tsubouchi T."/>
            <person name="Morono Y."/>
            <person name="Uchiyama I."/>
            <person name="Ito T."/>
            <person name="Fujiyama A."/>
            <person name="Inagaki F."/>
            <person name="Takami H."/>
        </authorList>
    </citation>
    <scope>NUCLEOTIDE SEQUENCE</scope>
    <source>
        <strain evidence="6">Expedition CK06-06</strain>
    </source>
</reference>
<feature type="transmembrane region" description="Helical" evidence="5">
    <location>
        <begin position="240"/>
        <end position="260"/>
    </location>
</feature>
<sequence length="290" mass="30692">EKLLLSLIRAQDPSKGKVFQAKVTNLPDMDGLLLLLFQLVLGLASGLVMSLIGASAVMIIVPGLNIVLNYRMHTAIGVSLLVDVLASIAVGYAYWRHGNVDLRQGLWIALGSVVGAQLGAGTTVVLSSWFLAVSYGIWMITAGATIWKKGLDRASIADRFYKYIHFESAIKRAAVALFLGVLIGFNCGVFGAGGGILIMLVLMFVLDYPIRKAVGTSTVIMAVTAASATAGYLVRGNVDVLAGIVISAGTIFGGLQGVRYVNFASEETMSRVVGGIFMTLGVIMTALRFI</sequence>
<evidence type="ECO:0000256" key="5">
    <source>
        <dbReference type="SAM" id="Phobius"/>
    </source>
</evidence>
<feature type="transmembrane region" description="Helical" evidence="5">
    <location>
        <begin position="272"/>
        <end position="289"/>
    </location>
</feature>
<feature type="transmembrane region" description="Helical" evidence="5">
    <location>
        <begin position="73"/>
        <end position="95"/>
    </location>
</feature>
<comment type="caution">
    <text evidence="6">The sequence shown here is derived from an EMBL/GenBank/DDBJ whole genome shotgun (WGS) entry which is preliminary data.</text>
</comment>
<evidence type="ECO:0000256" key="4">
    <source>
        <dbReference type="ARBA" id="ARBA00023136"/>
    </source>
</evidence>
<dbReference type="InterPro" id="IPR002781">
    <property type="entry name" value="TM_pro_TauE-like"/>
</dbReference>
<evidence type="ECO:0000256" key="3">
    <source>
        <dbReference type="ARBA" id="ARBA00022989"/>
    </source>
</evidence>
<comment type="subcellular location">
    <subcellularLocation>
        <location evidence="1">Membrane</location>
        <topology evidence="1">Multi-pass membrane protein</topology>
    </subcellularLocation>
</comment>
<accession>X0S3B1</accession>
<dbReference type="PANTHER" id="PTHR43701">
    <property type="entry name" value="MEMBRANE TRANSPORTER PROTEIN MJ0441-RELATED"/>
    <property type="match status" value="1"/>
</dbReference>
<keyword evidence="4 5" id="KW-0472">Membrane</keyword>
<name>X0S3B1_9ZZZZ</name>
<gene>
    <name evidence="6" type="ORF">S01H1_00831</name>
</gene>
<keyword evidence="3 5" id="KW-1133">Transmembrane helix</keyword>
<feature type="transmembrane region" description="Helical" evidence="5">
    <location>
        <begin position="32"/>
        <end position="61"/>
    </location>
</feature>
<organism evidence="6">
    <name type="scientific">marine sediment metagenome</name>
    <dbReference type="NCBI Taxonomy" id="412755"/>
    <lineage>
        <taxon>unclassified sequences</taxon>
        <taxon>metagenomes</taxon>
        <taxon>ecological metagenomes</taxon>
    </lineage>
</organism>
<dbReference type="Pfam" id="PF01925">
    <property type="entry name" value="TauE"/>
    <property type="match status" value="1"/>
</dbReference>
<dbReference type="GO" id="GO:0016020">
    <property type="term" value="C:membrane"/>
    <property type="evidence" value="ECO:0007669"/>
    <property type="project" value="UniProtKB-SubCell"/>
</dbReference>
<keyword evidence="2 5" id="KW-0812">Transmembrane</keyword>